<dbReference type="CDD" id="cd21059">
    <property type="entry name" value="LciA-like"/>
    <property type="match status" value="1"/>
</dbReference>
<dbReference type="OrthoDB" id="1931729at2"/>
<dbReference type="Pfam" id="PF08951">
    <property type="entry name" value="EntA_Immun"/>
    <property type="match status" value="1"/>
</dbReference>
<protein>
    <submittedName>
        <fullName evidence="1">Enterocin A Immunity</fullName>
    </submittedName>
</protein>
<proteinExistence type="predicted"/>
<name>A0A1G9NQ42_STREI</name>
<reference evidence="1 2" key="1">
    <citation type="submission" date="2016-10" db="EMBL/GenBank/DDBJ databases">
        <authorList>
            <person name="de Groot N.N."/>
        </authorList>
    </citation>
    <scope>NUCLEOTIDE SEQUENCE [LARGE SCALE GENOMIC DNA]</scope>
    <source>
        <strain evidence="1 2">Sb09</strain>
    </source>
</reference>
<accession>A0A1G9NQ42</accession>
<dbReference type="GO" id="GO:0030153">
    <property type="term" value="P:bacteriocin immunity"/>
    <property type="evidence" value="ECO:0007669"/>
    <property type="project" value="InterPro"/>
</dbReference>
<dbReference type="Proteomes" id="UP000183162">
    <property type="component" value="Unassembled WGS sequence"/>
</dbReference>
<dbReference type="EMBL" id="FNGX01000007">
    <property type="protein sequence ID" value="SDL88510.1"/>
    <property type="molecule type" value="Genomic_DNA"/>
</dbReference>
<organism evidence="1 2">
    <name type="scientific">Streptococcus equinus</name>
    <name type="common">Streptococcus bovis</name>
    <dbReference type="NCBI Taxonomy" id="1335"/>
    <lineage>
        <taxon>Bacteria</taxon>
        <taxon>Bacillati</taxon>
        <taxon>Bacillota</taxon>
        <taxon>Bacilli</taxon>
        <taxon>Lactobacillales</taxon>
        <taxon>Streptococcaceae</taxon>
        <taxon>Streptococcus</taxon>
    </lineage>
</organism>
<dbReference type="InterPro" id="IPR015046">
    <property type="entry name" value="LciA_Immunity-like"/>
</dbReference>
<dbReference type="RefSeq" id="WP_074567290.1">
    <property type="nucleotide sequence ID" value="NZ_CP185946.1"/>
</dbReference>
<evidence type="ECO:0000313" key="2">
    <source>
        <dbReference type="Proteomes" id="UP000183162"/>
    </source>
</evidence>
<dbReference type="AlphaFoldDB" id="A0A1G9NQ42"/>
<gene>
    <name evidence="1" type="ORF">SAMN05216400_1859</name>
</gene>
<evidence type="ECO:0000313" key="1">
    <source>
        <dbReference type="EMBL" id="SDL88510.1"/>
    </source>
</evidence>
<sequence length="101" mass="11294">MGKLVKEDLLNDVYDLVLSAETKEEERQVLLVFKNAVEAGKDFDKSVVNLASDLRKIGVKNISKKTKMSPNVNDFYKKISSYGLFEENLARGLAATGVIFH</sequence>